<proteinExistence type="predicted"/>
<dbReference type="InterPro" id="IPR029058">
    <property type="entry name" value="AB_hydrolase_fold"/>
</dbReference>
<dbReference type="GO" id="GO:0016740">
    <property type="term" value="F:transferase activity"/>
    <property type="evidence" value="ECO:0007669"/>
    <property type="project" value="UniProtKB-KW"/>
</dbReference>
<reference evidence="2" key="1">
    <citation type="journal article" date="2021" name="PeerJ">
        <title>Extensive microbial diversity within the chicken gut microbiome revealed by metagenomics and culture.</title>
        <authorList>
            <person name="Gilroy R."/>
            <person name="Ravi A."/>
            <person name="Getino M."/>
            <person name="Pursley I."/>
            <person name="Horton D.L."/>
            <person name="Alikhan N.F."/>
            <person name="Baker D."/>
            <person name="Gharbi K."/>
            <person name="Hall N."/>
            <person name="Watson M."/>
            <person name="Adriaenssens E.M."/>
            <person name="Foster-Nyarko E."/>
            <person name="Jarju S."/>
            <person name="Secka A."/>
            <person name="Antonio M."/>
            <person name="Oren A."/>
            <person name="Chaudhuri R.R."/>
            <person name="La Ragione R."/>
            <person name="Hildebrand F."/>
            <person name="Pallen M.J."/>
        </authorList>
    </citation>
    <scope>NUCLEOTIDE SEQUENCE</scope>
    <source>
        <strain evidence="2">ChiHjej13B12-4958</strain>
    </source>
</reference>
<comment type="caution">
    <text evidence="2">The sequence shown here is derived from an EMBL/GenBank/DDBJ whole genome shotgun (WGS) entry which is preliminary data.</text>
</comment>
<gene>
    <name evidence="2" type="ORF">H9751_06660</name>
</gene>
<feature type="region of interest" description="Disordered" evidence="1">
    <location>
        <begin position="311"/>
        <end position="339"/>
    </location>
</feature>
<evidence type="ECO:0000256" key="1">
    <source>
        <dbReference type="SAM" id="MobiDB-lite"/>
    </source>
</evidence>
<keyword evidence="2" id="KW-0808">Transferase</keyword>
<dbReference type="Gene3D" id="3.40.50.1820">
    <property type="entry name" value="alpha/beta hydrolase"/>
    <property type="match status" value="1"/>
</dbReference>
<dbReference type="AlphaFoldDB" id="A0A9D2QFR0"/>
<name>A0A9D2QFR0_9CORY</name>
<dbReference type="Pfam" id="PF00756">
    <property type="entry name" value="Esterase"/>
    <property type="match status" value="1"/>
</dbReference>
<feature type="compositionally biased region" description="Gly residues" evidence="1">
    <location>
        <begin position="314"/>
        <end position="325"/>
    </location>
</feature>
<feature type="compositionally biased region" description="Low complexity" evidence="1">
    <location>
        <begin position="326"/>
        <end position="339"/>
    </location>
</feature>
<protein>
    <submittedName>
        <fullName evidence="2">Trehalose corynomycolyl transferase</fullName>
    </submittedName>
</protein>
<dbReference type="SUPFAM" id="SSF53474">
    <property type="entry name" value="alpha/beta-Hydrolases"/>
    <property type="match status" value="1"/>
</dbReference>
<dbReference type="Proteomes" id="UP000823858">
    <property type="component" value="Unassembled WGS sequence"/>
</dbReference>
<accession>A0A9D2QFR0</accession>
<reference evidence="2" key="2">
    <citation type="submission" date="2021-04" db="EMBL/GenBank/DDBJ databases">
        <authorList>
            <person name="Gilroy R."/>
        </authorList>
    </citation>
    <scope>NUCLEOTIDE SEQUENCE</scope>
    <source>
        <strain evidence="2">ChiHjej13B12-4958</strain>
    </source>
</reference>
<evidence type="ECO:0000313" key="2">
    <source>
        <dbReference type="EMBL" id="HJC85207.1"/>
    </source>
</evidence>
<dbReference type="InterPro" id="IPR000801">
    <property type="entry name" value="Esterase-like"/>
</dbReference>
<sequence length="339" mass="36053">MVSSLITVGVLAPSAAADPRISPDGCEQIGATDAVRCTAYSEVMDRDIAVLVRPSLTENNPDVATFLDGANNSGSNGWLSTIKMHDEFPDEDKTLVFPVMDSWTWTQDYDTEDTEKKVQFDTFISEELPDWLESTFDIPDGGRGTTGIAGLSSGAYGAMNIASKNPENYNAVWALSGLYDPGMPLQRFVVDNTSTERSEYGVSPWDSEESVAENNPSLRLGDMDMPVLVNAASGIPNVNNLGPDPVAVVTEGGPYEFGSMVFTREMQARTMLLGKSNFHYEYDIIGAHDWDTWIRAALDGGAADRFFGNMDGDGASGTGGSGSGSTSGSSVSSAPGASS</sequence>
<dbReference type="EMBL" id="DWVP01000015">
    <property type="protein sequence ID" value="HJC85207.1"/>
    <property type="molecule type" value="Genomic_DNA"/>
</dbReference>
<evidence type="ECO:0000313" key="3">
    <source>
        <dbReference type="Proteomes" id="UP000823858"/>
    </source>
</evidence>
<organism evidence="2 3">
    <name type="scientific">Candidatus Corynebacterium faecigallinarum</name>
    <dbReference type="NCBI Taxonomy" id="2838528"/>
    <lineage>
        <taxon>Bacteria</taxon>
        <taxon>Bacillati</taxon>
        <taxon>Actinomycetota</taxon>
        <taxon>Actinomycetes</taxon>
        <taxon>Mycobacteriales</taxon>
        <taxon>Corynebacteriaceae</taxon>
        <taxon>Corynebacterium</taxon>
    </lineage>
</organism>